<dbReference type="SUPFAM" id="SSF51126">
    <property type="entry name" value="Pectin lyase-like"/>
    <property type="match status" value="1"/>
</dbReference>
<evidence type="ECO:0000313" key="3">
    <source>
        <dbReference type="Proteomes" id="UP000251205"/>
    </source>
</evidence>
<dbReference type="Pfam" id="PF05860">
    <property type="entry name" value="TPS"/>
    <property type="match status" value="1"/>
</dbReference>
<dbReference type="EMBL" id="QMKK01000003">
    <property type="protein sequence ID" value="RAX43613.1"/>
    <property type="molecule type" value="Genomic_DNA"/>
</dbReference>
<name>A0A329YK38_RHITR</name>
<proteinExistence type="predicted"/>
<organism evidence="2 3">
    <name type="scientific">Rhizobium tropici</name>
    <dbReference type="NCBI Taxonomy" id="398"/>
    <lineage>
        <taxon>Bacteria</taxon>
        <taxon>Pseudomonadati</taxon>
        <taxon>Pseudomonadota</taxon>
        <taxon>Alphaproteobacteria</taxon>
        <taxon>Hyphomicrobiales</taxon>
        <taxon>Rhizobiaceae</taxon>
        <taxon>Rhizobium/Agrobacterium group</taxon>
        <taxon>Rhizobium</taxon>
    </lineage>
</organism>
<evidence type="ECO:0000259" key="1">
    <source>
        <dbReference type="SMART" id="SM00912"/>
    </source>
</evidence>
<dbReference type="AlphaFoldDB" id="A0A329YK38"/>
<gene>
    <name evidence="2" type="ORF">DQ393_00070</name>
</gene>
<dbReference type="OrthoDB" id="2664633at2"/>
<evidence type="ECO:0000313" key="2">
    <source>
        <dbReference type="EMBL" id="RAX43613.1"/>
    </source>
</evidence>
<dbReference type="InterPro" id="IPR011050">
    <property type="entry name" value="Pectin_lyase_fold/virulence"/>
</dbReference>
<dbReference type="Gene3D" id="2.160.20.10">
    <property type="entry name" value="Single-stranded right-handed beta-helix, Pectin lyase-like"/>
    <property type="match status" value="1"/>
</dbReference>
<sequence>MSKKIALVGSRLAANEREVAFDLRSPLLRLGRQSLAVTLSLLLFLQPAIANAQSVSAAGSAPAANQPSVGAAPNGVPLIDIVTPNGTGLSHNKYDNFNVGTPGLILNNFNGEVGTSNLGGATPGNPNLRNSGPASVILNEVTSGNRSALNGPTEVFGGRADVIIANPNGITCNGCGFINTPRATLTSGVPNIGADGSLSGFTVNGGDVTFEGAGGNFAAAPGAVDLFDVVARNIHVNAPVYGKTIRLTGGASQYNYATG</sequence>
<dbReference type="SMART" id="SM00912">
    <property type="entry name" value="Haemagg_act"/>
    <property type="match status" value="1"/>
</dbReference>
<comment type="caution">
    <text evidence="2">The sequence shown here is derived from an EMBL/GenBank/DDBJ whole genome shotgun (WGS) entry which is preliminary data.</text>
</comment>
<dbReference type="InterPro" id="IPR012334">
    <property type="entry name" value="Pectin_lyas_fold"/>
</dbReference>
<feature type="domain" description="Filamentous haemagglutinin FhaB/tRNA nuclease CdiA-like TPS" evidence="1">
    <location>
        <begin position="73"/>
        <end position="195"/>
    </location>
</feature>
<dbReference type="InterPro" id="IPR008638">
    <property type="entry name" value="FhaB/CdiA-like_TPS"/>
</dbReference>
<accession>A0A329YK38</accession>
<feature type="non-terminal residue" evidence="2">
    <location>
        <position position="259"/>
    </location>
</feature>
<dbReference type="NCBIfam" id="TIGR01901">
    <property type="entry name" value="adhes_NPXG"/>
    <property type="match status" value="1"/>
</dbReference>
<dbReference type="RefSeq" id="WP_146758954.1">
    <property type="nucleotide sequence ID" value="NZ_QMKK01000003.1"/>
</dbReference>
<reference evidence="2 3" key="1">
    <citation type="submission" date="2018-06" db="EMBL/GenBank/DDBJ databases">
        <title>Whole Genome Sequence of an efficient microsymbiont, Rhizobium tropici.</title>
        <authorList>
            <person name="Srinivasan R."/>
            <person name="Singh H.V."/>
            <person name="Srivastava R."/>
            <person name="Kumari B."/>
            <person name="Radhakrishna A."/>
        </authorList>
    </citation>
    <scope>NUCLEOTIDE SEQUENCE [LARGE SCALE GENOMIC DNA]</scope>
    <source>
        <strain evidence="2 3">IGFRI Rhizo-19</strain>
    </source>
</reference>
<dbReference type="Proteomes" id="UP000251205">
    <property type="component" value="Unassembled WGS sequence"/>
</dbReference>
<protein>
    <recommendedName>
        <fullName evidence="1">Filamentous haemagglutinin FhaB/tRNA nuclease CdiA-like TPS domain-containing protein</fullName>
    </recommendedName>
</protein>